<dbReference type="Gramene" id="ONK79997">
    <property type="protein sequence ID" value="ONK79997"/>
    <property type="gene ID" value="A4U43_C01F12650"/>
</dbReference>
<dbReference type="AlphaFoldDB" id="A0A5P1FRE0"/>
<keyword evidence="3" id="KW-1185">Reference proteome</keyword>
<dbReference type="EMBL" id="CM007381">
    <property type="protein sequence ID" value="ONK79997.1"/>
    <property type="molecule type" value="Genomic_DNA"/>
</dbReference>
<evidence type="ECO:0000256" key="1">
    <source>
        <dbReference type="SAM" id="MobiDB-lite"/>
    </source>
</evidence>
<evidence type="ECO:0000313" key="3">
    <source>
        <dbReference type="Proteomes" id="UP000243459"/>
    </source>
</evidence>
<dbReference type="InterPro" id="IPR051916">
    <property type="entry name" value="GPI-anchor_lipid_remodeler"/>
</dbReference>
<sequence length="227" mass="25019">MVSTIEVCKASATTTTTTPPMFSPSSSSPTSSVTTTNPPMFSPIGLHLRLLLYSMCRCLKRWQPKTKITIINNPKHPSSLKTNSHTDLVQTRPVRIVTFNAAMFSMAPMVGTKAPNERPTKGILKHSSSKRRVLINLSKDKISVERSKGKGVTVSCGSNGYSWRFSERSVLDVLKEAGADVIALQNVKVEEERGMRPLSELAKGLGMRFMFTESSVPEYENAILSRL</sequence>
<dbReference type="GO" id="GO:0016020">
    <property type="term" value="C:membrane"/>
    <property type="evidence" value="ECO:0007669"/>
    <property type="project" value="GOC"/>
</dbReference>
<dbReference type="PANTHER" id="PTHR14859">
    <property type="entry name" value="CALCOFLUOR WHITE HYPERSENSITIVE PROTEIN PRECURSOR"/>
    <property type="match status" value="1"/>
</dbReference>
<accession>A0A5P1FRE0</accession>
<dbReference type="GO" id="GO:0006506">
    <property type="term" value="P:GPI anchor biosynthetic process"/>
    <property type="evidence" value="ECO:0007669"/>
    <property type="project" value="TreeGrafter"/>
</dbReference>
<dbReference type="Gene3D" id="3.60.10.10">
    <property type="entry name" value="Endonuclease/exonuclease/phosphatase"/>
    <property type="match status" value="1"/>
</dbReference>
<dbReference type="PANTHER" id="PTHR14859:SF0">
    <property type="entry name" value="ENDONUCLEASE_EXONUCLEASE_PHOSPHATASE FAMILY PROTEIN, EXPRESSED"/>
    <property type="match status" value="1"/>
</dbReference>
<evidence type="ECO:0008006" key="4">
    <source>
        <dbReference type="Google" id="ProtNLM"/>
    </source>
</evidence>
<dbReference type="InterPro" id="IPR036691">
    <property type="entry name" value="Endo/exonu/phosph_ase_sf"/>
</dbReference>
<gene>
    <name evidence="2" type="ORF">A4U43_C01F12650</name>
</gene>
<dbReference type="SUPFAM" id="SSF56219">
    <property type="entry name" value="DNase I-like"/>
    <property type="match status" value="1"/>
</dbReference>
<dbReference type="GO" id="GO:0005783">
    <property type="term" value="C:endoplasmic reticulum"/>
    <property type="evidence" value="ECO:0007669"/>
    <property type="project" value="TreeGrafter"/>
</dbReference>
<proteinExistence type="predicted"/>
<evidence type="ECO:0000313" key="2">
    <source>
        <dbReference type="EMBL" id="ONK79997.1"/>
    </source>
</evidence>
<dbReference type="Proteomes" id="UP000243459">
    <property type="component" value="Chromosome 1"/>
</dbReference>
<organism evidence="2 3">
    <name type="scientific">Asparagus officinalis</name>
    <name type="common">Garden asparagus</name>
    <dbReference type="NCBI Taxonomy" id="4686"/>
    <lineage>
        <taxon>Eukaryota</taxon>
        <taxon>Viridiplantae</taxon>
        <taxon>Streptophyta</taxon>
        <taxon>Embryophyta</taxon>
        <taxon>Tracheophyta</taxon>
        <taxon>Spermatophyta</taxon>
        <taxon>Magnoliopsida</taxon>
        <taxon>Liliopsida</taxon>
        <taxon>Asparagales</taxon>
        <taxon>Asparagaceae</taxon>
        <taxon>Asparagoideae</taxon>
        <taxon>Asparagus</taxon>
    </lineage>
</organism>
<protein>
    <recommendedName>
        <fullName evidence="4">Endonuclease/exonuclease/phosphatase domain-containing protein</fullName>
    </recommendedName>
</protein>
<reference evidence="3" key="1">
    <citation type="journal article" date="2017" name="Nat. Commun.">
        <title>The asparagus genome sheds light on the origin and evolution of a young Y chromosome.</title>
        <authorList>
            <person name="Harkess A."/>
            <person name="Zhou J."/>
            <person name="Xu C."/>
            <person name="Bowers J.E."/>
            <person name="Van der Hulst R."/>
            <person name="Ayyampalayam S."/>
            <person name="Mercati F."/>
            <person name="Riccardi P."/>
            <person name="McKain M.R."/>
            <person name="Kakrana A."/>
            <person name="Tang H."/>
            <person name="Ray J."/>
            <person name="Groenendijk J."/>
            <person name="Arikit S."/>
            <person name="Mathioni S.M."/>
            <person name="Nakano M."/>
            <person name="Shan H."/>
            <person name="Telgmann-Rauber A."/>
            <person name="Kanno A."/>
            <person name="Yue Z."/>
            <person name="Chen H."/>
            <person name="Li W."/>
            <person name="Chen Y."/>
            <person name="Xu X."/>
            <person name="Zhang Y."/>
            <person name="Luo S."/>
            <person name="Chen H."/>
            <person name="Gao J."/>
            <person name="Mao Z."/>
            <person name="Pires J.C."/>
            <person name="Luo M."/>
            <person name="Kudrna D."/>
            <person name="Wing R.A."/>
            <person name="Meyers B.C."/>
            <person name="Yi K."/>
            <person name="Kong H."/>
            <person name="Lavrijsen P."/>
            <person name="Sunseri F."/>
            <person name="Falavigna A."/>
            <person name="Ye Y."/>
            <person name="Leebens-Mack J.H."/>
            <person name="Chen G."/>
        </authorList>
    </citation>
    <scope>NUCLEOTIDE SEQUENCE [LARGE SCALE GENOMIC DNA]</scope>
    <source>
        <strain evidence="3">cv. DH0086</strain>
    </source>
</reference>
<feature type="region of interest" description="Disordered" evidence="1">
    <location>
        <begin position="16"/>
        <end position="36"/>
    </location>
</feature>
<name>A0A5P1FRE0_ASPOF</name>